<dbReference type="Proteomes" id="UP000326041">
    <property type="component" value="Chromosome"/>
</dbReference>
<reference evidence="2 3" key="1">
    <citation type="submission" date="2017-09" db="EMBL/GenBank/DDBJ databases">
        <authorList>
            <person name="Lee N."/>
            <person name="Cho B.-K."/>
        </authorList>
    </citation>
    <scope>NUCLEOTIDE SEQUENCE [LARGE SCALE GENOMIC DNA]</scope>
    <source>
        <strain evidence="2 3">ATCC 13879</strain>
    </source>
</reference>
<feature type="transmembrane region" description="Helical" evidence="1">
    <location>
        <begin position="36"/>
        <end position="55"/>
    </location>
</feature>
<feature type="transmembrane region" description="Helical" evidence="1">
    <location>
        <begin position="134"/>
        <end position="157"/>
    </location>
</feature>
<feature type="transmembrane region" description="Helical" evidence="1">
    <location>
        <begin position="210"/>
        <end position="228"/>
    </location>
</feature>
<dbReference type="EMBL" id="CP023697">
    <property type="protein sequence ID" value="QEV04525.1"/>
    <property type="molecule type" value="Genomic_DNA"/>
</dbReference>
<proteinExistence type="predicted"/>
<keyword evidence="3" id="KW-1185">Reference proteome</keyword>
<feature type="transmembrane region" description="Helical" evidence="1">
    <location>
        <begin position="177"/>
        <end position="203"/>
    </location>
</feature>
<protein>
    <submittedName>
        <fullName evidence="2">ABC transporter permease</fullName>
    </submittedName>
</protein>
<keyword evidence="1" id="KW-1133">Transmembrane helix</keyword>
<dbReference type="RefSeq" id="WP_055605658.1">
    <property type="nucleotide sequence ID" value="NZ_CP023697.1"/>
</dbReference>
<gene>
    <name evidence="2" type="ORF">CP972_00980</name>
</gene>
<feature type="transmembrane region" description="Helical" evidence="1">
    <location>
        <begin position="94"/>
        <end position="113"/>
    </location>
</feature>
<name>A0ABX6ARU0_9ACTN</name>
<keyword evidence="1" id="KW-0472">Membrane</keyword>
<evidence type="ECO:0000256" key="1">
    <source>
        <dbReference type="SAM" id="Phobius"/>
    </source>
</evidence>
<sequence length="328" mass="34320">MSSATASPPSLTTRTTRGTGPTGLTWTVLRIHRSALWLWIGYVTVTAALLLWLWGPGTAGLDIIRHCAPAEVTACTAKGPTASTYHALLDVTESLISVVPLLVAAFAGGALIGRELDSGTIRLAWTQSVSPARWLTAKLALPATLLVLGTITLVLLRRLVASSSGGLASSKWHTSTSIYHSLGPTAVVLPLLGLAIGTLVAFLVRRPLPALGLSLLVMGIVSAALRVGRDSLWPLETVTGSVSESYPSFSGVTVSEGAITGSGAHVPDPLCDGDQACLVDHDITGFYREGHPPAHFWPLQIVETGILAALTALLVTVTYAILKRRTSS</sequence>
<dbReference type="GeneID" id="95533187"/>
<organism evidence="2 3">
    <name type="scientific">Streptomyces prasinus</name>
    <dbReference type="NCBI Taxonomy" id="67345"/>
    <lineage>
        <taxon>Bacteria</taxon>
        <taxon>Bacillati</taxon>
        <taxon>Actinomycetota</taxon>
        <taxon>Actinomycetes</taxon>
        <taxon>Kitasatosporales</taxon>
        <taxon>Streptomycetaceae</taxon>
        <taxon>Streptomyces</taxon>
    </lineage>
</organism>
<keyword evidence="1" id="KW-0812">Transmembrane</keyword>
<accession>A0ABX6ARU0</accession>
<feature type="transmembrane region" description="Helical" evidence="1">
    <location>
        <begin position="301"/>
        <end position="322"/>
    </location>
</feature>
<evidence type="ECO:0000313" key="2">
    <source>
        <dbReference type="EMBL" id="QEV04525.1"/>
    </source>
</evidence>
<evidence type="ECO:0000313" key="3">
    <source>
        <dbReference type="Proteomes" id="UP000326041"/>
    </source>
</evidence>